<evidence type="ECO:0000313" key="1">
    <source>
        <dbReference type="EMBL" id="GAA93769.1"/>
    </source>
</evidence>
<accession>G7DTC2</accession>
<dbReference type="SUPFAM" id="SSF48576">
    <property type="entry name" value="Terpenoid synthases"/>
    <property type="match status" value="1"/>
</dbReference>
<dbReference type="STRING" id="764103.G7DTC2"/>
<name>G7DTC2_MIXOS</name>
<dbReference type="RefSeq" id="XP_014571457.1">
    <property type="nucleotide sequence ID" value="XM_014715971.1"/>
</dbReference>
<dbReference type="Proteomes" id="UP000009131">
    <property type="component" value="Unassembled WGS sequence"/>
</dbReference>
<sequence length="339" mass="38291">MLRCTCARFRSQRRSVSTSAGVTAKSSPEYVSELVRRLDYVSYLPSFFYPASARRAYLAIRAFNIELASIKDNVSNPMIGKMRLAFWRDALEGIFAGRPAQHPIALELSHAARRHRLTRYHVSKLIDAREADLTTDIYHTLADLAAYARSTQYSLLSLQLQTLDIQQSLTQETYNQVDMNVTHDHKTPDPSRPLPLSTIDHALSHLAVSLTLTTLLRALPHHAAKRSAAPIPSEIASKHSLVTEELFRSGGSAGGLRDAVYDLAGTAFVELEMARKTLGIDQRIKVPVPVMPALLSATSARSYLTLLERARFDAFEPSLQRRYWRYPFQVWHDSRRRIF</sequence>
<keyword evidence="2" id="KW-1185">Reference proteome</keyword>
<dbReference type="Pfam" id="PF00494">
    <property type="entry name" value="SQS_PSY"/>
    <property type="match status" value="1"/>
</dbReference>
<proteinExistence type="predicted"/>
<dbReference type="InParanoid" id="G7DTC2"/>
<dbReference type="HOGENOM" id="CLU_037269_6_2_1"/>
<dbReference type="OrthoDB" id="10252354at2759"/>
<protein>
    <recommendedName>
        <fullName evidence="3">NADH dehydrogenase (Ubiquinone) complex I, assembly factor 6</fullName>
    </recommendedName>
</protein>
<organism evidence="1 2">
    <name type="scientific">Mixia osmundae (strain CBS 9802 / IAM 14324 / JCM 22182 / KY 12970)</name>
    <dbReference type="NCBI Taxonomy" id="764103"/>
    <lineage>
        <taxon>Eukaryota</taxon>
        <taxon>Fungi</taxon>
        <taxon>Dikarya</taxon>
        <taxon>Basidiomycota</taxon>
        <taxon>Pucciniomycotina</taxon>
        <taxon>Mixiomycetes</taxon>
        <taxon>Mixiales</taxon>
        <taxon>Mixiaceae</taxon>
        <taxon>Mixia</taxon>
    </lineage>
</organism>
<dbReference type="OMA" id="MINAREQ"/>
<gene>
    <name evidence="1" type="primary">Mo00415</name>
    <name evidence="1" type="ORF">E5Q_00415</name>
</gene>
<dbReference type="AlphaFoldDB" id="G7DTC2"/>
<dbReference type="EMBL" id="BABT02000025">
    <property type="protein sequence ID" value="GAA93769.1"/>
    <property type="molecule type" value="Genomic_DNA"/>
</dbReference>
<evidence type="ECO:0000313" key="2">
    <source>
        <dbReference type="Proteomes" id="UP000009131"/>
    </source>
</evidence>
<reference evidence="1 2" key="1">
    <citation type="journal article" date="2011" name="J. Gen. Appl. Microbiol.">
        <title>Draft genome sequencing of the enigmatic basidiomycete Mixia osmundae.</title>
        <authorList>
            <person name="Nishida H."/>
            <person name="Nagatsuka Y."/>
            <person name="Sugiyama J."/>
        </authorList>
    </citation>
    <scope>NUCLEOTIDE SEQUENCE [LARGE SCALE GENOMIC DNA]</scope>
    <source>
        <strain evidence="2">CBS 9802 / IAM 14324 / JCM 22182 / KY 12970</strain>
    </source>
</reference>
<dbReference type="InterPro" id="IPR008949">
    <property type="entry name" value="Isoprenoid_synthase_dom_sf"/>
</dbReference>
<comment type="caution">
    <text evidence="1">The sequence shown here is derived from an EMBL/GenBank/DDBJ whole genome shotgun (WGS) entry which is preliminary data.</text>
</comment>
<dbReference type="Gene3D" id="1.10.600.10">
    <property type="entry name" value="Farnesyl Diphosphate Synthase"/>
    <property type="match status" value="1"/>
</dbReference>
<dbReference type="InterPro" id="IPR002060">
    <property type="entry name" value="Squ/phyt_synthse"/>
</dbReference>
<evidence type="ECO:0008006" key="3">
    <source>
        <dbReference type="Google" id="ProtNLM"/>
    </source>
</evidence>
<dbReference type="eggNOG" id="KOG4411">
    <property type="taxonomic scope" value="Eukaryota"/>
</dbReference>
<reference evidence="1 2" key="2">
    <citation type="journal article" date="2012" name="Open Biol.">
        <title>Characteristics of nucleosomes and linker DNA regions on the genome of the basidiomycete Mixia osmundae revealed by mono- and dinucleosome mapping.</title>
        <authorList>
            <person name="Nishida H."/>
            <person name="Kondo S."/>
            <person name="Matsumoto T."/>
            <person name="Suzuki Y."/>
            <person name="Yoshikawa H."/>
            <person name="Taylor T.D."/>
            <person name="Sugiyama J."/>
        </authorList>
    </citation>
    <scope>NUCLEOTIDE SEQUENCE [LARGE SCALE GENOMIC DNA]</scope>
    <source>
        <strain evidence="2">CBS 9802 / IAM 14324 / JCM 22182 / KY 12970</strain>
    </source>
</reference>